<gene>
    <name evidence="10" type="ORF">RGB73_03820</name>
</gene>
<dbReference type="InterPro" id="IPR014729">
    <property type="entry name" value="Rossmann-like_a/b/a_fold"/>
</dbReference>
<keyword evidence="3" id="KW-0479">Metal-binding</keyword>
<evidence type="ECO:0000313" key="11">
    <source>
        <dbReference type="Proteomes" id="UP001256827"/>
    </source>
</evidence>
<keyword evidence="11" id="KW-1185">Reference proteome</keyword>
<keyword evidence="5" id="KW-0862">Zinc</keyword>
<dbReference type="Pfam" id="PF06508">
    <property type="entry name" value="QueC"/>
    <property type="match status" value="2"/>
</dbReference>
<evidence type="ECO:0000256" key="4">
    <source>
        <dbReference type="ARBA" id="ARBA00022741"/>
    </source>
</evidence>
<keyword evidence="2 10" id="KW-0436">Ligase</keyword>
<dbReference type="GO" id="GO:0016874">
    <property type="term" value="F:ligase activity"/>
    <property type="evidence" value="ECO:0007669"/>
    <property type="project" value="UniProtKB-KW"/>
</dbReference>
<evidence type="ECO:0000256" key="1">
    <source>
        <dbReference type="ARBA" id="ARBA00005061"/>
    </source>
</evidence>
<comment type="pathway">
    <text evidence="1">Purine metabolism; 7-cyano-7-deazaguanine biosynthesis.</text>
</comment>
<organism evidence="10 11">
    <name type="scientific">Brevibacillus brevis</name>
    <name type="common">Bacillus brevis</name>
    <dbReference type="NCBI Taxonomy" id="1393"/>
    <lineage>
        <taxon>Bacteria</taxon>
        <taxon>Bacillati</taxon>
        <taxon>Bacillota</taxon>
        <taxon>Bacilli</taxon>
        <taxon>Bacillales</taxon>
        <taxon>Paenibacillaceae</taxon>
        <taxon>Brevibacillus</taxon>
    </lineage>
</organism>
<evidence type="ECO:0000313" key="10">
    <source>
        <dbReference type="EMBL" id="WNC15481.1"/>
    </source>
</evidence>
<dbReference type="Proteomes" id="UP001256827">
    <property type="component" value="Chromosome"/>
</dbReference>
<proteinExistence type="inferred from homology"/>
<dbReference type="EMBL" id="CP134050">
    <property type="protein sequence ID" value="WNC15481.1"/>
    <property type="molecule type" value="Genomic_DNA"/>
</dbReference>
<evidence type="ECO:0000256" key="3">
    <source>
        <dbReference type="ARBA" id="ARBA00022723"/>
    </source>
</evidence>
<dbReference type="InterPro" id="IPR018317">
    <property type="entry name" value="QueC"/>
</dbReference>
<reference evidence="10 11" key="1">
    <citation type="submission" date="2023-09" db="EMBL/GenBank/DDBJ databases">
        <title>Complete Genome and Methylome dissection of Bacillus brevis NEB573 original source of BbsI restriction endonuclease.</title>
        <authorList>
            <person name="Fomenkov A."/>
            <person name="Roberts R.D."/>
        </authorList>
    </citation>
    <scope>NUCLEOTIDE SEQUENCE [LARGE SCALE GENOMIC DNA]</scope>
    <source>
        <strain evidence="10 11">NEB573</strain>
    </source>
</reference>
<dbReference type="PANTHER" id="PTHR42914:SF1">
    <property type="entry name" value="7-CYANO-7-DEAZAGUANINE SYNTHASE"/>
    <property type="match status" value="1"/>
</dbReference>
<comment type="catalytic activity">
    <reaction evidence="9">
        <text>7-carboxy-7-carbaguanine + NH4(+) + 2 ATP = 7-cyano-7-carbaguanine + 2 AMP + 2 diphosphate + 2 H(+)</text>
        <dbReference type="Rhea" id="RHEA:27982"/>
        <dbReference type="ChEBI" id="CHEBI:15378"/>
        <dbReference type="ChEBI" id="CHEBI:28938"/>
        <dbReference type="ChEBI" id="CHEBI:30616"/>
        <dbReference type="ChEBI" id="CHEBI:33019"/>
        <dbReference type="ChEBI" id="CHEBI:45075"/>
        <dbReference type="ChEBI" id="CHEBI:61036"/>
        <dbReference type="ChEBI" id="CHEBI:456215"/>
        <dbReference type="EC" id="6.3.4.20"/>
    </reaction>
</comment>
<dbReference type="PANTHER" id="PTHR42914">
    <property type="entry name" value="7-CYANO-7-DEAZAGUANINE SYNTHASE"/>
    <property type="match status" value="1"/>
</dbReference>
<comment type="similarity">
    <text evidence="7">Belongs to the QueC family.</text>
</comment>
<sequence>MVEKSQTNKVLILLSGGIDSTSLVHYYLSKGEKIEAIFFDYGQLSCEREYQSAIAISKHYDIQIKRVNLGFTIRDQEGEFYCRNALFVLAACSFLGNSASYISIGVHSGTPYYDSTPAFIRDTQTILDGYFGGVFRITAPFLEFSKEQVYEYALRESVPIHLTYSCEMGQQEPCGSCLSCIDRRMLDEKSPRKD</sequence>
<dbReference type="Gene3D" id="3.40.50.620">
    <property type="entry name" value="HUPs"/>
    <property type="match status" value="1"/>
</dbReference>
<dbReference type="EC" id="6.3.4.20" evidence="8"/>
<keyword evidence="4" id="KW-0547">Nucleotide-binding</keyword>
<evidence type="ECO:0000256" key="2">
    <source>
        <dbReference type="ARBA" id="ARBA00022598"/>
    </source>
</evidence>
<protein>
    <recommendedName>
        <fullName evidence="8">7-cyano-7-deazaguanine synthase</fullName>
        <ecNumber evidence="8">6.3.4.20</ecNumber>
    </recommendedName>
</protein>
<name>A0ABY9T5V4_BREBE</name>
<dbReference type="SUPFAM" id="SSF52402">
    <property type="entry name" value="Adenine nucleotide alpha hydrolases-like"/>
    <property type="match status" value="1"/>
</dbReference>
<keyword evidence="6" id="KW-0067">ATP-binding</keyword>
<evidence type="ECO:0000256" key="8">
    <source>
        <dbReference type="ARBA" id="ARBA00039149"/>
    </source>
</evidence>
<accession>A0ABY9T5V4</accession>
<evidence type="ECO:0000256" key="6">
    <source>
        <dbReference type="ARBA" id="ARBA00022840"/>
    </source>
</evidence>
<evidence type="ECO:0000256" key="7">
    <source>
        <dbReference type="ARBA" id="ARBA00037993"/>
    </source>
</evidence>
<evidence type="ECO:0000256" key="5">
    <source>
        <dbReference type="ARBA" id="ARBA00022833"/>
    </source>
</evidence>
<dbReference type="RefSeq" id="WP_310769297.1">
    <property type="nucleotide sequence ID" value="NZ_CP134050.1"/>
</dbReference>
<evidence type="ECO:0000256" key="9">
    <source>
        <dbReference type="ARBA" id="ARBA00047890"/>
    </source>
</evidence>